<feature type="chain" id="PRO_5025018486" description="Secreted protein" evidence="2">
    <location>
        <begin position="28"/>
        <end position="152"/>
    </location>
</feature>
<proteinExistence type="predicted"/>
<organism evidence="3 4">
    <name type="scientific">Aspergillus transmontanensis</name>
    <dbReference type="NCBI Taxonomy" id="1034304"/>
    <lineage>
        <taxon>Eukaryota</taxon>
        <taxon>Fungi</taxon>
        <taxon>Dikarya</taxon>
        <taxon>Ascomycota</taxon>
        <taxon>Pezizomycotina</taxon>
        <taxon>Eurotiomycetes</taxon>
        <taxon>Eurotiomycetidae</taxon>
        <taxon>Eurotiales</taxon>
        <taxon>Aspergillaceae</taxon>
        <taxon>Aspergillus</taxon>
        <taxon>Aspergillus subgen. Circumdati</taxon>
    </lineage>
</organism>
<keyword evidence="4" id="KW-1185">Reference proteome</keyword>
<evidence type="ECO:0000313" key="4">
    <source>
        <dbReference type="Proteomes" id="UP000325433"/>
    </source>
</evidence>
<feature type="region of interest" description="Disordered" evidence="1">
    <location>
        <begin position="54"/>
        <end position="74"/>
    </location>
</feature>
<reference evidence="4" key="1">
    <citation type="submission" date="2019-04" db="EMBL/GenBank/DDBJ databases">
        <title>Friends and foes A comparative genomics studyof 23 Aspergillus species from section Flavi.</title>
        <authorList>
            <consortium name="DOE Joint Genome Institute"/>
            <person name="Kjaerbolling I."/>
            <person name="Vesth T."/>
            <person name="Frisvad J.C."/>
            <person name="Nybo J.L."/>
            <person name="Theobald S."/>
            <person name="Kildgaard S."/>
            <person name="Isbrandt T."/>
            <person name="Kuo A."/>
            <person name="Sato A."/>
            <person name="Lyhne E.K."/>
            <person name="Kogle M.E."/>
            <person name="Wiebenga A."/>
            <person name="Kun R.S."/>
            <person name="Lubbers R.J."/>
            <person name="Makela M.R."/>
            <person name="Barry K."/>
            <person name="Chovatia M."/>
            <person name="Clum A."/>
            <person name="Daum C."/>
            <person name="Haridas S."/>
            <person name="He G."/>
            <person name="LaButti K."/>
            <person name="Lipzen A."/>
            <person name="Mondo S."/>
            <person name="Riley R."/>
            <person name="Salamov A."/>
            <person name="Simmons B.A."/>
            <person name="Magnuson J.K."/>
            <person name="Henrissat B."/>
            <person name="Mortensen U.H."/>
            <person name="Larsen T.O."/>
            <person name="Devries R.P."/>
            <person name="Grigoriev I.V."/>
            <person name="Machida M."/>
            <person name="Baker S.E."/>
            <person name="Andersen M.R."/>
        </authorList>
    </citation>
    <scope>NUCLEOTIDE SEQUENCE [LARGE SCALE GENOMIC DNA]</scope>
    <source>
        <strain evidence="4">CBS 130015</strain>
    </source>
</reference>
<dbReference type="EMBL" id="ML738432">
    <property type="protein sequence ID" value="KAE8306741.1"/>
    <property type="molecule type" value="Genomic_DNA"/>
</dbReference>
<evidence type="ECO:0000313" key="3">
    <source>
        <dbReference type="EMBL" id="KAE8306741.1"/>
    </source>
</evidence>
<evidence type="ECO:0000256" key="1">
    <source>
        <dbReference type="SAM" id="MobiDB-lite"/>
    </source>
</evidence>
<evidence type="ECO:0008006" key="5">
    <source>
        <dbReference type="Google" id="ProtNLM"/>
    </source>
</evidence>
<name>A0A5N6VE93_9EURO</name>
<protein>
    <recommendedName>
        <fullName evidence="5">Secreted protein</fullName>
    </recommendedName>
</protein>
<feature type="signal peptide" evidence="2">
    <location>
        <begin position="1"/>
        <end position="27"/>
    </location>
</feature>
<keyword evidence="2" id="KW-0732">Signal</keyword>
<dbReference type="AlphaFoldDB" id="A0A5N6VE93"/>
<gene>
    <name evidence="3" type="ORF">BDV41DRAFT_100009</name>
</gene>
<sequence>MQWNMSGALMDILIYITLNVLSPLMSAELYPRSQTYIDHIQASTISKSSRVVRTKPFSSESRQGTGVRGGRIHRRSQNVPRVGRAFQPSNFKSIAPGSSWEGLLRRPEGRLNSNVTLILGRKPIVPEIWRTSPDRIRQFSTICANYWLFIDR</sequence>
<feature type="compositionally biased region" description="Polar residues" evidence="1">
    <location>
        <begin position="54"/>
        <end position="64"/>
    </location>
</feature>
<dbReference type="Proteomes" id="UP000325433">
    <property type="component" value="Unassembled WGS sequence"/>
</dbReference>
<accession>A0A5N6VE93</accession>
<evidence type="ECO:0000256" key="2">
    <source>
        <dbReference type="SAM" id="SignalP"/>
    </source>
</evidence>